<dbReference type="Proteomes" id="UP000823388">
    <property type="component" value="Chromosome 7K"/>
</dbReference>
<evidence type="ECO:0000313" key="2">
    <source>
        <dbReference type="Proteomes" id="UP000823388"/>
    </source>
</evidence>
<evidence type="ECO:0000313" key="1">
    <source>
        <dbReference type="EMBL" id="KAG2572215.1"/>
    </source>
</evidence>
<proteinExistence type="predicted"/>
<accession>A0A8T0QFD2</accession>
<gene>
    <name evidence="1" type="ORF">PVAP13_7KG160255</name>
</gene>
<reference evidence="1" key="1">
    <citation type="submission" date="2020-05" db="EMBL/GenBank/DDBJ databases">
        <title>WGS assembly of Panicum virgatum.</title>
        <authorList>
            <person name="Lovell J.T."/>
            <person name="Jenkins J."/>
            <person name="Shu S."/>
            <person name="Juenger T.E."/>
            <person name="Schmutz J."/>
        </authorList>
    </citation>
    <scope>NUCLEOTIDE SEQUENCE</scope>
    <source>
        <strain evidence="1">AP13</strain>
    </source>
</reference>
<comment type="caution">
    <text evidence="1">The sequence shown here is derived from an EMBL/GenBank/DDBJ whole genome shotgun (WGS) entry which is preliminary data.</text>
</comment>
<name>A0A8T0QFD2_PANVG</name>
<organism evidence="1 2">
    <name type="scientific">Panicum virgatum</name>
    <name type="common">Blackwell switchgrass</name>
    <dbReference type="NCBI Taxonomy" id="38727"/>
    <lineage>
        <taxon>Eukaryota</taxon>
        <taxon>Viridiplantae</taxon>
        <taxon>Streptophyta</taxon>
        <taxon>Embryophyta</taxon>
        <taxon>Tracheophyta</taxon>
        <taxon>Spermatophyta</taxon>
        <taxon>Magnoliopsida</taxon>
        <taxon>Liliopsida</taxon>
        <taxon>Poales</taxon>
        <taxon>Poaceae</taxon>
        <taxon>PACMAD clade</taxon>
        <taxon>Panicoideae</taxon>
        <taxon>Panicodae</taxon>
        <taxon>Paniceae</taxon>
        <taxon>Panicinae</taxon>
        <taxon>Panicum</taxon>
        <taxon>Panicum sect. Hiantes</taxon>
    </lineage>
</organism>
<dbReference type="EMBL" id="CM029049">
    <property type="protein sequence ID" value="KAG2572215.1"/>
    <property type="molecule type" value="Genomic_DNA"/>
</dbReference>
<dbReference type="AlphaFoldDB" id="A0A8T0QFD2"/>
<keyword evidence="2" id="KW-1185">Reference proteome</keyword>
<feature type="non-terminal residue" evidence="1">
    <location>
        <position position="124"/>
    </location>
</feature>
<protein>
    <submittedName>
        <fullName evidence="1">Uncharacterized protein</fullName>
    </submittedName>
</protein>
<sequence>MQMFSNARGKIRAFSFLHVPIPTALRTSLSSSSLLTLSKTKILETWKIKTCQHVLVMHINHVVLRAKRKRKECLRTIGMGGTGKHQTKASTSHFWRRKQTGWAFLYVPIPTALEPSFFLFPSHS</sequence>